<dbReference type="PANTHER" id="PTHR28657">
    <property type="entry name" value="INDOLEAMINE 2,3-DIOXYGENASE"/>
    <property type="match status" value="1"/>
</dbReference>
<dbReference type="EMBL" id="KL198087">
    <property type="protein sequence ID" value="KDQ08738.1"/>
    <property type="molecule type" value="Genomic_DNA"/>
</dbReference>
<dbReference type="GO" id="GO:0046872">
    <property type="term" value="F:metal ion binding"/>
    <property type="evidence" value="ECO:0007669"/>
    <property type="project" value="UniProtKB-KW"/>
</dbReference>
<dbReference type="SUPFAM" id="SSF140959">
    <property type="entry name" value="Indolic compounds 2,3-dioxygenase-like"/>
    <property type="match status" value="1"/>
</dbReference>
<dbReference type="InterPro" id="IPR037217">
    <property type="entry name" value="Trp/Indoleamine_2_3_dOase-like"/>
</dbReference>
<reference evidence="6" key="1">
    <citation type="journal article" date="2014" name="Proc. Natl. Acad. Sci. U.S.A.">
        <title>Extensive sampling of basidiomycete genomes demonstrates inadequacy of the white-rot/brown-rot paradigm for wood decay fungi.</title>
        <authorList>
            <person name="Riley R."/>
            <person name="Salamov A.A."/>
            <person name="Brown D.W."/>
            <person name="Nagy L.G."/>
            <person name="Floudas D."/>
            <person name="Held B.W."/>
            <person name="Levasseur A."/>
            <person name="Lombard V."/>
            <person name="Morin E."/>
            <person name="Otillar R."/>
            <person name="Lindquist E.A."/>
            <person name="Sun H."/>
            <person name="LaButti K.M."/>
            <person name="Schmutz J."/>
            <person name="Jabbour D."/>
            <person name="Luo H."/>
            <person name="Baker S.E."/>
            <person name="Pisabarro A.G."/>
            <person name="Walton J.D."/>
            <person name="Blanchette R.A."/>
            <person name="Henrissat B."/>
            <person name="Martin F."/>
            <person name="Cullen D."/>
            <person name="Hibbett D.S."/>
            <person name="Grigoriev I.V."/>
        </authorList>
    </citation>
    <scope>NUCLEOTIDE SEQUENCE [LARGE SCALE GENOMIC DNA]</scope>
    <source>
        <strain evidence="6">FD-172 SS1</strain>
    </source>
</reference>
<evidence type="ECO:0000256" key="4">
    <source>
        <dbReference type="PIRSR" id="PIRSR600898-1"/>
    </source>
</evidence>
<dbReference type="GO" id="GO:0034354">
    <property type="term" value="P:'de novo' NAD+ biosynthetic process from L-tryptophan"/>
    <property type="evidence" value="ECO:0007669"/>
    <property type="project" value="TreeGrafter"/>
</dbReference>
<evidence type="ECO:0008006" key="7">
    <source>
        <dbReference type="Google" id="ProtNLM"/>
    </source>
</evidence>
<feature type="binding site" description="proximal binding residue" evidence="4">
    <location>
        <position position="403"/>
    </location>
    <ligand>
        <name>heme b</name>
        <dbReference type="ChEBI" id="CHEBI:60344"/>
    </ligand>
    <ligandPart>
        <name>Fe</name>
        <dbReference type="ChEBI" id="CHEBI:18248"/>
    </ligandPart>
</feature>
<accession>A0A067LZ84</accession>
<gene>
    <name evidence="5" type="ORF">BOTBODRAFT_118173</name>
</gene>
<dbReference type="GO" id="GO:0033754">
    <property type="term" value="F:indoleamine 2,3-dioxygenase activity"/>
    <property type="evidence" value="ECO:0007669"/>
    <property type="project" value="TreeGrafter"/>
</dbReference>
<dbReference type="HOGENOM" id="CLU_010089_2_0_1"/>
<protein>
    <recommendedName>
        <fullName evidence="7">Indoleamine 2,3-dioxygenase</fullName>
    </recommendedName>
</protein>
<dbReference type="GO" id="GO:0020037">
    <property type="term" value="F:heme binding"/>
    <property type="evidence" value="ECO:0007669"/>
    <property type="project" value="InterPro"/>
</dbReference>
<sequence>MSISPPSHHFLSLGRPSLLNPFPAAAVDTSTVAAADFDVDTHTGFMPPDPPIRRLTGAFTTWEDTLERATGKLKLGAAVNSDIEREESSRWRESVRQLPVISSQPLSRDERQLRRAHVCLTFIMHFYAHSLPPQESAVSIPAPIAVPLVQVSRELGIRPILTYADTVLWKWSLQDFSKPLSIANVELDGPFTNTPDEAHFYLTSARIELRGVEALAIMRRSMDELFLGDHLAKRRIARYLCRLAVVVGDLASLLMAVREHCDPHVFYHEIRPWFNGGNSHKHGWVYEGVSEAEAETIKALGGPSAGQSSLVHALDAFLGVDHTGTAPPKSVPVPIPNPVPQSGDSTFLSRQQQYMPRHHRAFLQHLASSHSLRDFIHSNTDNQALVQAYDTAVDALKKFRDGHIRIATLYIVNQAKATVSSSGPGPIRGTGGTALVPFLKEARDNTLKTMVGK</sequence>
<evidence type="ECO:0000256" key="2">
    <source>
        <dbReference type="ARBA" id="ARBA00022723"/>
    </source>
</evidence>
<evidence type="ECO:0000313" key="6">
    <source>
        <dbReference type="Proteomes" id="UP000027195"/>
    </source>
</evidence>
<proteinExistence type="inferred from homology"/>
<dbReference type="GO" id="GO:0019441">
    <property type="term" value="P:L-tryptophan catabolic process to kynurenine"/>
    <property type="evidence" value="ECO:0007669"/>
    <property type="project" value="InterPro"/>
</dbReference>
<dbReference type="AlphaFoldDB" id="A0A067LZ84"/>
<organism evidence="5 6">
    <name type="scientific">Botryobasidium botryosum (strain FD-172 SS1)</name>
    <dbReference type="NCBI Taxonomy" id="930990"/>
    <lineage>
        <taxon>Eukaryota</taxon>
        <taxon>Fungi</taxon>
        <taxon>Dikarya</taxon>
        <taxon>Basidiomycota</taxon>
        <taxon>Agaricomycotina</taxon>
        <taxon>Agaricomycetes</taxon>
        <taxon>Cantharellales</taxon>
        <taxon>Botryobasidiaceae</taxon>
        <taxon>Botryobasidium</taxon>
    </lineage>
</organism>
<dbReference type="PANTHER" id="PTHR28657:SF5">
    <property type="entry name" value="INDOLEAMINE 2,3-DIOXYGENASE"/>
    <property type="match status" value="1"/>
</dbReference>
<evidence type="ECO:0000313" key="5">
    <source>
        <dbReference type="EMBL" id="KDQ08738.1"/>
    </source>
</evidence>
<dbReference type="Gene3D" id="1.20.58.480">
    <property type="match status" value="1"/>
</dbReference>
<keyword evidence="6" id="KW-1185">Reference proteome</keyword>
<keyword evidence="4" id="KW-0349">Heme</keyword>
<dbReference type="InterPro" id="IPR000898">
    <property type="entry name" value="Indolamine_dOase"/>
</dbReference>
<keyword evidence="3 4" id="KW-0408">Iron</keyword>
<evidence type="ECO:0000256" key="1">
    <source>
        <dbReference type="ARBA" id="ARBA00007119"/>
    </source>
</evidence>
<dbReference type="Pfam" id="PF01231">
    <property type="entry name" value="IDO"/>
    <property type="match status" value="1"/>
</dbReference>
<evidence type="ECO:0000256" key="3">
    <source>
        <dbReference type="ARBA" id="ARBA00023004"/>
    </source>
</evidence>
<comment type="similarity">
    <text evidence="1">Belongs to the indoleamine 2,3-dioxygenase family.</text>
</comment>
<keyword evidence="2 4" id="KW-0479">Metal-binding</keyword>
<dbReference type="GO" id="GO:0005737">
    <property type="term" value="C:cytoplasm"/>
    <property type="evidence" value="ECO:0007669"/>
    <property type="project" value="TreeGrafter"/>
</dbReference>
<dbReference type="Proteomes" id="UP000027195">
    <property type="component" value="Unassembled WGS sequence"/>
</dbReference>
<dbReference type="OrthoDB" id="540174at2759"/>
<name>A0A067LZ84_BOTB1</name>
<dbReference type="STRING" id="930990.A0A067LZ84"/>
<dbReference type="InParanoid" id="A0A067LZ84"/>